<dbReference type="Gene3D" id="3.30.470.20">
    <property type="entry name" value="ATP-grasp fold, B domain"/>
    <property type="match status" value="1"/>
</dbReference>
<keyword evidence="6" id="KW-1185">Reference proteome</keyword>
<dbReference type="RefSeq" id="WP_302928720.1">
    <property type="nucleotide sequence ID" value="NZ_JAJEPW010000019.1"/>
</dbReference>
<keyword evidence="2" id="KW-0547">Nucleotide-binding</keyword>
<sequence length="225" mass="24245">MSEKNTVALNERDSSSLLSSCGVRMVASVLLDKPDRAAFEAASRQLGFPVAMKVLSDDILHKTDVGCVVLNVTDVDGMQAAYDTIMANAAQNAPGARVQGVLAEQMLPKGFEVLLGVSTDPQFGHVIMAGLGGVLVELLHAVSLRVLPITRQDAEDMIDETPLAKACQGLRGQQYRREEIVEALMCLSRLVEEHPEITEVDINPLMLYGDGRPATAVDAMVVMKK</sequence>
<gene>
    <name evidence="5" type="ORF">LKD37_07925</name>
</gene>
<dbReference type="GO" id="GO:0016874">
    <property type="term" value="F:ligase activity"/>
    <property type="evidence" value="ECO:0007669"/>
    <property type="project" value="UniProtKB-KW"/>
</dbReference>
<proteinExistence type="inferred from homology"/>
<dbReference type="EMBL" id="JAJEPW010000019">
    <property type="protein sequence ID" value="MCC2129440.1"/>
    <property type="molecule type" value="Genomic_DNA"/>
</dbReference>
<dbReference type="AlphaFoldDB" id="A0AAE3DEE7"/>
<comment type="similarity">
    <text evidence="4">In the N-terminal section; belongs to the acetate CoA ligase alpha subunit family.</text>
</comment>
<protein>
    <submittedName>
        <fullName evidence="5">Acetate--CoA ligase family protein</fullName>
    </submittedName>
</protein>
<dbReference type="Proteomes" id="UP001199319">
    <property type="component" value="Unassembled WGS sequence"/>
</dbReference>
<dbReference type="InterPro" id="IPR051538">
    <property type="entry name" value="Acyl-CoA_Synth/Transferase"/>
</dbReference>
<dbReference type="SUPFAM" id="SSF56059">
    <property type="entry name" value="Glutathione synthetase ATP-binding domain-like"/>
    <property type="match status" value="1"/>
</dbReference>
<keyword evidence="3" id="KW-0067">ATP-binding</keyword>
<evidence type="ECO:0000256" key="4">
    <source>
        <dbReference type="ARBA" id="ARBA00060888"/>
    </source>
</evidence>
<dbReference type="Gene3D" id="3.30.1490.20">
    <property type="entry name" value="ATP-grasp fold, A domain"/>
    <property type="match status" value="1"/>
</dbReference>
<evidence type="ECO:0000256" key="2">
    <source>
        <dbReference type="ARBA" id="ARBA00022741"/>
    </source>
</evidence>
<organism evidence="5 6">
    <name type="scientific">Brotocaccenecus cirricatena</name>
    <dbReference type="NCBI Taxonomy" id="3064195"/>
    <lineage>
        <taxon>Bacteria</taxon>
        <taxon>Bacillati</taxon>
        <taxon>Bacillota</taxon>
        <taxon>Clostridia</taxon>
        <taxon>Eubacteriales</taxon>
        <taxon>Oscillospiraceae</taxon>
        <taxon>Brotocaccenecus</taxon>
    </lineage>
</organism>
<keyword evidence="1 5" id="KW-0436">Ligase</keyword>
<reference evidence="5" key="1">
    <citation type="submission" date="2021-10" db="EMBL/GenBank/DDBJ databases">
        <title>Anaerobic single-cell dispensing facilitates the cultivation of human gut bacteria.</title>
        <authorList>
            <person name="Afrizal A."/>
        </authorList>
    </citation>
    <scope>NUCLEOTIDE SEQUENCE</scope>
    <source>
        <strain evidence="5">CLA-AA-H272</strain>
    </source>
</reference>
<name>A0AAE3DEE7_9FIRM</name>
<evidence type="ECO:0000313" key="5">
    <source>
        <dbReference type="EMBL" id="MCC2129440.1"/>
    </source>
</evidence>
<evidence type="ECO:0000256" key="3">
    <source>
        <dbReference type="ARBA" id="ARBA00022840"/>
    </source>
</evidence>
<dbReference type="Pfam" id="PF13549">
    <property type="entry name" value="ATP-grasp_5"/>
    <property type="match status" value="1"/>
</dbReference>
<dbReference type="GO" id="GO:0005524">
    <property type="term" value="F:ATP binding"/>
    <property type="evidence" value="ECO:0007669"/>
    <property type="project" value="UniProtKB-KW"/>
</dbReference>
<comment type="caution">
    <text evidence="5">The sequence shown here is derived from an EMBL/GenBank/DDBJ whole genome shotgun (WGS) entry which is preliminary data.</text>
</comment>
<dbReference type="FunFam" id="3.30.1490.20:FF:000020">
    <property type="entry name" value="Protein lysine acetyltransferase"/>
    <property type="match status" value="1"/>
</dbReference>
<evidence type="ECO:0000313" key="6">
    <source>
        <dbReference type="Proteomes" id="UP001199319"/>
    </source>
</evidence>
<dbReference type="PANTHER" id="PTHR43334">
    <property type="entry name" value="ACETATE--COA LIGASE [ADP-FORMING]"/>
    <property type="match status" value="1"/>
</dbReference>
<dbReference type="PANTHER" id="PTHR43334:SF1">
    <property type="entry name" value="3-HYDROXYPROPIONATE--COA LIGASE [ADP-FORMING]"/>
    <property type="match status" value="1"/>
</dbReference>
<evidence type="ECO:0000256" key="1">
    <source>
        <dbReference type="ARBA" id="ARBA00022598"/>
    </source>
</evidence>
<accession>A0AAE3DEE7</accession>
<dbReference type="InterPro" id="IPR013815">
    <property type="entry name" value="ATP_grasp_subdomain_1"/>
</dbReference>